<reference evidence="6 7" key="1">
    <citation type="submission" date="2022-05" db="EMBL/GenBank/DDBJ databases">
        <title>Chromosome-level reference genomes for two strains of Caenorhabditis briggsae: an improved platform for comparative genomics.</title>
        <authorList>
            <person name="Stevens L."/>
            <person name="Andersen E.C."/>
        </authorList>
    </citation>
    <scope>NUCLEOTIDE SEQUENCE [LARGE SCALE GENOMIC DNA]</scope>
    <source>
        <strain evidence="6">QX1410_ONT</strain>
        <tissue evidence="6">Whole-organism</tissue>
    </source>
</reference>
<evidence type="ECO:0000256" key="1">
    <source>
        <dbReference type="ARBA" id="ARBA00006441"/>
    </source>
</evidence>
<feature type="region of interest" description="Disordered" evidence="3">
    <location>
        <begin position="487"/>
        <end position="522"/>
    </location>
</feature>
<feature type="domain" description="CLEC16A/TT9 C-terminal" evidence="5">
    <location>
        <begin position="526"/>
        <end position="910"/>
    </location>
</feature>
<comment type="similarity">
    <text evidence="1">Belongs to the CLEC16A/gop-1 family.</text>
</comment>
<dbReference type="GO" id="GO:0006914">
    <property type="term" value="P:autophagy"/>
    <property type="evidence" value="ECO:0007669"/>
    <property type="project" value="UniProtKB-KW"/>
</dbReference>
<accession>A0AAE9DGJ2</accession>
<feature type="compositionally biased region" description="Low complexity" evidence="3">
    <location>
        <begin position="901"/>
        <end position="918"/>
    </location>
</feature>
<keyword evidence="2" id="KW-0072">Autophagy</keyword>
<evidence type="ECO:0000256" key="3">
    <source>
        <dbReference type="SAM" id="MobiDB-lite"/>
    </source>
</evidence>
<feature type="domain" description="FPL" evidence="4">
    <location>
        <begin position="48"/>
        <end position="193"/>
    </location>
</feature>
<feature type="region of interest" description="Disordered" evidence="3">
    <location>
        <begin position="442"/>
        <end position="466"/>
    </location>
</feature>
<gene>
    <name evidence="6" type="ORF">L3Y34_002555</name>
</gene>
<evidence type="ECO:0000259" key="4">
    <source>
        <dbReference type="Pfam" id="PF09758"/>
    </source>
</evidence>
<dbReference type="Pfam" id="PF19439">
    <property type="entry name" value="CLEC16A_C"/>
    <property type="match status" value="1"/>
</dbReference>
<evidence type="ECO:0000256" key="2">
    <source>
        <dbReference type="ARBA" id="ARBA00023006"/>
    </source>
</evidence>
<feature type="compositionally biased region" description="Low complexity" evidence="3">
    <location>
        <begin position="852"/>
        <end position="874"/>
    </location>
</feature>
<name>A0AAE9DGJ2_CAEBR</name>
<dbReference type="InterPro" id="IPR045820">
    <property type="entry name" value="CLEC16A/TT9_C"/>
</dbReference>
<evidence type="ECO:0000313" key="7">
    <source>
        <dbReference type="Proteomes" id="UP000827892"/>
    </source>
</evidence>
<evidence type="ECO:0000259" key="5">
    <source>
        <dbReference type="Pfam" id="PF19439"/>
    </source>
</evidence>
<dbReference type="Proteomes" id="UP000827892">
    <property type="component" value="Chromosome III"/>
</dbReference>
<dbReference type="InterPro" id="IPR039272">
    <property type="entry name" value="CLEC16A/TT9"/>
</dbReference>
<organism evidence="6 7">
    <name type="scientific">Caenorhabditis briggsae</name>
    <dbReference type="NCBI Taxonomy" id="6238"/>
    <lineage>
        <taxon>Eukaryota</taxon>
        <taxon>Metazoa</taxon>
        <taxon>Ecdysozoa</taxon>
        <taxon>Nematoda</taxon>
        <taxon>Chromadorea</taxon>
        <taxon>Rhabditida</taxon>
        <taxon>Rhabditina</taxon>
        <taxon>Rhabditomorpha</taxon>
        <taxon>Rhabditoidea</taxon>
        <taxon>Rhabditidae</taxon>
        <taxon>Peloderinae</taxon>
        <taxon>Caenorhabditis</taxon>
    </lineage>
</organism>
<dbReference type="EMBL" id="CP090893">
    <property type="protein sequence ID" value="ULU03050.1"/>
    <property type="molecule type" value="Genomic_DNA"/>
</dbReference>
<dbReference type="InterPro" id="IPR019155">
    <property type="entry name" value="CLEC16A/TT9_N"/>
</dbReference>
<evidence type="ECO:0000313" key="6">
    <source>
        <dbReference type="EMBL" id="ULU03050.1"/>
    </source>
</evidence>
<dbReference type="Pfam" id="PF09758">
    <property type="entry name" value="FPL"/>
    <property type="match status" value="1"/>
</dbReference>
<protein>
    <submittedName>
        <fullName evidence="6">Uncharacterized protein</fullName>
    </submittedName>
</protein>
<proteinExistence type="inferred from homology"/>
<dbReference type="AlphaFoldDB" id="A0AAE9DGJ2"/>
<dbReference type="PANTHER" id="PTHR21481:SF0">
    <property type="entry name" value="PROTEIN CLEC16A"/>
    <property type="match status" value="1"/>
</dbReference>
<feature type="region of interest" description="Disordered" evidence="3">
    <location>
        <begin position="852"/>
        <end position="918"/>
    </location>
</feature>
<sequence>MFRKLGSSGSLWKPKNPHSLEYLKYLQGVLTKNEKVTENNKKILVEALRAIAEILIWGDQNDASVFDFFLERQMLTHFLKIMEQGITQLNVQLLQTLNILFENIRHETSLYFLLSNNHVNSIISHKFDLQNDEIMAYYISFLKTLSFKLNPATIHFFFNETTEEFPLLVEVLKLYNWNESMVRIAVRNILLNIVRVDDDSMTIFVIRHIKEYLSELIDSLVALSVEMDTFVRSAENVLANRERLRGKVDDLIDLIHYIGELLEVEAVAETLSVFVTTRYLSPLLLSSLSPRRDNHSLLLTPVSALFFFSQFLLVVRHHETIHTFLSSFLFDNQKTLMTHWIRHEQNFCLEPITMASAVGEMGDQNCVFFDNLLEAFDTCQLDDSRAFYGLMLIYSMFQNKADVGELLSAANFPVLHRESGSTVIPSNEQSSLAQQNLARLRSLSTSSQGKRTRAMTEIGVEATEEDEIFHDVPEERNLEDLIDDPFAADSNAYQDPDETGRSRFQSAADELPPSESTTTSSECDSRLFDALSCIIQGVRVDENKIRPITLELACLVIRQILMTVDDEKVHTSLTKLCSEVRQKLLATIGQYVNGENLFLEWFEEQYAEFEVNHVNFDIIGYEMLLPPAATPLSGLVLHKRLASGFEERLRTQIVFYLHIRKLERDLTGEGDTELPVRVFNSGQEPVAVGDCINLHNSDLLSCTVVPQQPCSIGKPGDRLARFLVTDRLQLILVEPDSRKAGWAIVRFVGLLQDTTINGDSADSKVLHVVVEGQPSRLKKRHPVLTAKLIFDDHIRCMAAKQRLTKGRQTARGLKLQAICSALGVPRIDPSRMSASPRMNPFRIVKGCAPGSVRKTVSSTTTSSGTPSGASGRPGFYSSNLRSASRGPSGAGIGIPEDPSHGTSSSSSGTTSSGAPRRN</sequence>
<dbReference type="PANTHER" id="PTHR21481">
    <property type="entry name" value="PROTEIN CLEC16A"/>
    <property type="match status" value="1"/>
</dbReference>